<evidence type="ECO:0000313" key="1">
    <source>
        <dbReference type="EMBL" id="MCF0062572.1"/>
    </source>
</evidence>
<name>A0A9X1PJH8_9BACT</name>
<protein>
    <recommendedName>
        <fullName evidence="3">Lipoprotein</fullName>
    </recommendedName>
</protein>
<organism evidence="1 2">
    <name type="scientific">Dyadobacter chenwenxiniae</name>
    <dbReference type="NCBI Taxonomy" id="2906456"/>
    <lineage>
        <taxon>Bacteria</taxon>
        <taxon>Pseudomonadati</taxon>
        <taxon>Bacteroidota</taxon>
        <taxon>Cytophagia</taxon>
        <taxon>Cytophagales</taxon>
        <taxon>Spirosomataceae</taxon>
        <taxon>Dyadobacter</taxon>
    </lineage>
</organism>
<proteinExistence type="predicted"/>
<reference evidence="1" key="1">
    <citation type="submission" date="2021-12" db="EMBL/GenBank/DDBJ databases">
        <title>Novel species in genus Dyadobacter.</title>
        <authorList>
            <person name="Ma C."/>
        </authorList>
    </citation>
    <scope>NUCLEOTIDE SEQUENCE</scope>
    <source>
        <strain evidence="1">LJ419</strain>
    </source>
</reference>
<accession>A0A9X1PJH8</accession>
<evidence type="ECO:0008006" key="3">
    <source>
        <dbReference type="Google" id="ProtNLM"/>
    </source>
</evidence>
<dbReference type="Proteomes" id="UP001139000">
    <property type="component" value="Unassembled WGS sequence"/>
</dbReference>
<sequence length="139" mass="15809">MKNSLQSSSWMLFSVICLFFSGCSFQDHVIPELLQIGTETVAYNDGWNFKVRADKLGDTPVTEHGILYLAFFRASNDNDYVPRIEHGSKIKFDGTLVLGANTYKYTGNAFAGRYFFYYRAYAIKADGSVVYGEIRNFTF</sequence>
<dbReference type="EMBL" id="JAJTTC010000002">
    <property type="protein sequence ID" value="MCF0062572.1"/>
    <property type="molecule type" value="Genomic_DNA"/>
</dbReference>
<dbReference type="AlphaFoldDB" id="A0A9X1PJH8"/>
<gene>
    <name evidence="1" type="ORF">LXM26_13785</name>
</gene>
<dbReference type="PROSITE" id="PS51257">
    <property type="entry name" value="PROKAR_LIPOPROTEIN"/>
    <property type="match status" value="1"/>
</dbReference>
<keyword evidence="2" id="KW-1185">Reference proteome</keyword>
<comment type="caution">
    <text evidence="1">The sequence shown here is derived from an EMBL/GenBank/DDBJ whole genome shotgun (WGS) entry which is preliminary data.</text>
</comment>
<dbReference type="RefSeq" id="WP_234655673.1">
    <property type="nucleotide sequence ID" value="NZ_CP094997.1"/>
</dbReference>
<evidence type="ECO:0000313" key="2">
    <source>
        <dbReference type="Proteomes" id="UP001139000"/>
    </source>
</evidence>